<evidence type="ECO:0000313" key="2">
    <source>
        <dbReference type="EMBL" id="KXZ45276.1"/>
    </source>
</evidence>
<keyword evidence="1" id="KW-0472">Membrane</keyword>
<dbReference type="AlphaFoldDB" id="A0A150G5W4"/>
<reference evidence="3" key="1">
    <citation type="journal article" date="2016" name="Nat. Commun.">
        <title>The Gonium pectorale genome demonstrates co-option of cell cycle regulation during the evolution of multicellularity.</title>
        <authorList>
            <person name="Hanschen E.R."/>
            <person name="Marriage T.N."/>
            <person name="Ferris P.J."/>
            <person name="Hamaji T."/>
            <person name="Toyoda A."/>
            <person name="Fujiyama A."/>
            <person name="Neme R."/>
            <person name="Noguchi H."/>
            <person name="Minakuchi Y."/>
            <person name="Suzuki M."/>
            <person name="Kawai-Toyooka H."/>
            <person name="Smith D.R."/>
            <person name="Sparks H."/>
            <person name="Anderson J."/>
            <person name="Bakaric R."/>
            <person name="Luria V."/>
            <person name="Karger A."/>
            <person name="Kirschner M.W."/>
            <person name="Durand P.M."/>
            <person name="Michod R.E."/>
            <person name="Nozaki H."/>
            <person name="Olson B.J."/>
        </authorList>
    </citation>
    <scope>NUCLEOTIDE SEQUENCE [LARGE SCALE GENOMIC DNA]</scope>
    <source>
        <strain evidence="3">NIES-2863</strain>
    </source>
</reference>
<dbReference type="PANTHER" id="PTHR36978">
    <property type="entry name" value="P-LOOP CONTAINING NUCLEOTIDE TRIPHOSPHATE HYDROLASE"/>
    <property type="match status" value="1"/>
</dbReference>
<keyword evidence="3" id="KW-1185">Reference proteome</keyword>
<evidence type="ECO:0008006" key="4">
    <source>
        <dbReference type="Google" id="ProtNLM"/>
    </source>
</evidence>
<dbReference type="Proteomes" id="UP000075714">
    <property type="component" value="Unassembled WGS sequence"/>
</dbReference>
<feature type="transmembrane region" description="Helical" evidence="1">
    <location>
        <begin position="217"/>
        <end position="241"/>
    </location>
</feature>
<gene>
    <name evidence="2" type="ORF">GPECTOR_56g372</name>
</gene>
<dbReference type="Gene3D" id="3.40.50.300">
    <property type="entry name" value="P-loop containing nucleotide triphosphate hydrolases"/>
    <property type="match status" value="1"/>
</dbReference>
<proteinExistence type="predicted"/>
<dbReference type="InterPro" id="IPR027417">
    <property type="entry name" value="P-loop_NTPase"/>
</dbReference>
<organism evidence="2 3">
    <name type="scientific">Gonium pectorale</name>
    <name type="common">Green alga</name>
    <dbReference type="NCBI Taxonomy" id="33097"/>
    <lineage>
        <taxon>Eukaryota</taxon>
        <taxon>Viridiplantae</taxon>
        <taxon>Chlorophyta</taxon>
        <taxon>core chlorophytes</taxon>
        <taxon>Chlorophyceae</taxon>
        <taxon>CS clade</taxon>
        <taxon>Chlamydomonadales</taxon>
        <taxon>Volvocaceae</taxon>
        <taxon>Gonium</taxon>
    </lineage>
</organism>
<dbReference type="EMBL" id="LSYV01000057">
    <property type="protein sequence ID" value="KXZ45276.1"/>
    <property type="molecule type" value="Genomic_DNA"/>
</dbReference>
<dbReference type="InterPro" id="IPR040632">
    <property type="entry name" value="Sulfotransfer_4"/>
</dbReference>
<protein>
    <recommendedName>
        <fullName evidence="4">Sulfotransferase family protein</fullName>
    </recommendedName>
</protein>
<dbReference type="OrthoDB" id="408152at2759"/>
<evidence type="ECO:0000256" key="1">
    <source>
        <dbReference type="SAM" id="Phobius"/>
    </source>
</evidence>
<keyword evidence="1" id="KW-1133">Transmembrane helix</keyword>
<dbReference type="PANTHER" id="PTHR36978:SF4">
    <property type="entry name" value="P-LOOP CONTAINING NUCLEOSIDE TRIPHOSPHATE HYDROLASE PROTEIN"/>
    <property type="match status" value="1"/>
</dbReference>
<evidence type="ECO:0000313" key="3">
    <source>
        <dbReference type="Proteomes" id="UP000075714"/>
    </source>
</evidence>
<comment type="caution">
    <text evidence="2">The sequence shown here is derived from an EMBL/GenBank/DDBJ whole genome shotgun (WGS) entry which is preliminary data.</text>
</comment>
<dbReference type="SUPFAM" id="SSF52540">
    <property type="entry name" value="P-loop containing nucleoside triphosphate hydrolases"/>
    <property type="match status" value="1"/>
</dbReference>
<dbReference type="STRING" id="33097.A0A150G5W4"/>
<sequence>MAEGIQVIGAGFGRTSTLSLKTALDVLGYKTFHMKEAARNQAAGRPIDWQPIYGPGGYTATVDWPSARFYKELFAANPNAKVILTVRESASKWYDSVLETIWQAGKIGMGVRPPPYLVPFFRTYTDHYTMVNEVIWGGTFQGRIEDREYAIKVYEQHIAEVKRSIPADRLLVFQAREGWGPLCQFLGQPVPDVPYPNVNDAAEFHRFLGKRHRRARLYRAIIAGCNAALCTTAAVGAAVLAGRVAAGRRPGRGRGGKPGSQGSP</sequence>
<dbReference type="Pfam" id="PF17784">
    <property type="entry name" value="Sulfotransfer_4"/>
    <property type="match status" value="1"/>
</dbReference>
<accession>A0A150G5W4</accession>
<keyword evidence="1" id="KW-0812">Transmembrane</keyword>
<name>A0A150G5W4_GONPE</name>